<dbReference type="Gene3D" id="3.40.50.2000">
    <property type="entry name" value="Glycogen Phosphorylase B"/>
    <property type="match status" value="2"/>
</dbReference>
<accession>A0A974PLK9</accession>
<gene>
    <name evidence="2" type="ORF">EZH22_22900</name>
</gene>
<evidence type="ECO:0000313" key="2">
    <source>
        <dbReference type="EMBL" id="QRG05848.1"/>
    </source>
</evidence>
<dbReference type="PANTHER" id="PTHR45947:SF3">
    <property type="entry name" value="SULFOQUINOVOSYL TRANSFERASE SQD2"/>
    <property type="match status" value="1"/>
</dbReference>
<feature type="domain" description="Glycosyltransferase subfamily 4-like N-terminal" evidence="1">
    <location>
        <begin position="15"/>
        <end position="166"/>
    </location>
</feature>
<dbReference type="Pfam" id="PF13439">
    <property type="entry name" value="Glyco_transf_4"/>
    <property type="match status" value="1"/>
</dbReference>
<dbReference type="AlphaFoldDB" id="A0A974PLK9"/>
<dbReference type="CDD" id="cd03814">
    <property type="entry name" value="GT4-like"/>
    <property type="match status" value="1"/>
</dbReference>
<dbReference type="PANTHER" id="PTHR45947">
    <property type="entry name" value="SULFOQUINOVOSYL TRANSFERASE SQD2"/>
    <property type="match status" value="1"/>
</dbReference>
<organism evidence="2 3">
    <name type="scientific">Xanthobacter dioxanivorans</name>
    <dbReference type="NCBI Taxonomy" id="2528964"/>
    <lineage>
        <taxon>Bacteria</taxon>
        <taxon>Pseudomonadati</taxon>
        <taxon>Pseudomonadota</taxon>
        <taxon>Alphaproteobacteria</taxon>
        <taxon>Hyphomicrobiales</taxon>
        <taxon>Xanthobacteraceae</taxon>
        <taxon>Xanthobacter</taxon>
    </lineage>
</organism>
<name>A0A974PLK9_9HYPH</name>
<sequence length="356" mass="39471">MMRVLVATDAWHPQINGVVRSLEHTAHEAANLGAELEFLSPQGFRTIPMPTYSEIRLALATPRMIMRRIEAMEPDFVHIATEGPIGILVRRACIASRRTFTTSYHTKFPEYLAARAPVPERLTYAWLRSFHNAGGGVMVSTATLERDLAARGFKRLMRWSRGVDAELFRPRPEASLNIPRPVYLFVGRVAVEKNIEAFLQLDLPGSKVVVGAGPALAGLKERFPAVHFLGSKEGEDLARVYSASDVFCFPSRTDTFGIVLLEALASGLPVAAYPVTGPTDVLADATEPVGVLDEDLRTACLKALELSPAAARRFALRYTWRESARQFLDNVLIAHDIGPIARRYRLRRRRKVASAP</sequence>
<dbReference type="KEGG" id="xdi:EZH22_22900"/>
<evidence type="ECO:0000313" key="3">
    <source>
        <dbReference type="Proteomes" id="UP000596427"/>
    </source>
</evidence>
<proteinExistence type="predicted"/>
<dbReference type="GO" id="GO:0016757">
    <property type="term" value="F:glycosyltransferase activity"/>
    <property type="evidence" value="ECO:0007669"/>
    <property type="project" value="InterPro"/>
</dbReference>
<dbReference type="Proteomes" id="UP000596427">
    <property type="component" value="Chromosome"/>
</dbReference>
<dbReference type="InterPro" id="IPR050194">
    <property type="entry name" value="Glycosyltransferase_grp1"/>
</dbReference>
<dbReference type="Pfam" id="PF13692">
    <property type="entry name" value="Glyco_trans_1_4"/>
    <property type="match status" value="1"/>
</dbReference>
<protein>
    <submittedName>
        <fullName evidence="2">Glycosyltransferase family 1 protein</fullName>
    </submittedName>
</protein>
<evidence type="ECO:0000259" key="1">
    <source>
        <dbReference type="Pfam" id="PF13439"/>
    </source>
</evidence>
<dbReference type="EMBL" id="CP063362">
    <property type="protein sequence ID" value="QRG05848.1"/>
    <property type="molecule type" value="Genomic_DNA"/>
</dbReference>
<dbReference type="InterPro" id="IPR028098">
    <property type="entry name" value="Glyco_trans_4-like_N"/>
</dbReference>
<dbReference type="SUPFAM" id="SSF53756">
    <property type="entry name" value="UDP-Glycosyltransferase/glycogen phosphorylase"/>
    <property type="match status" value="1"/>
</dbReference>
<keyword evidence="3" id="KW-1185">Reference proteome</keyword>
<reference evidence="2 3" key="1">
    <citation type="submission" date="2020-10" db="EMBL/GenBank/DDBJ databases">
        <title>Degradation of 1,4-Dioxane by Xanthobacter sp. YN2, via a Novel Group-2 Soluble Di-Iron Monooxygenase.</title>
        <authorList>
            <person name="Ma F."/>
            <person name="Wang Y."/>
            <person name="Yang J."/>
            <person name="Guo H."/>
            <person name="Su D."/>
            <person name="Yu L."/>
        </authorList>
    </citation>
    <scope>NUCLEOTIDE SEQUENCE [LARGE SCALE GENOMIC DNA]</scope>
    <source>
        <strain evidence="2 3">YN2</strain>
    </source>
</reference>